<dbReference type="InterPro" id="IPR005628">
    <property type="entry name" value="GspK"/>
</dbReference>
<keyword evidence="3 10" id="KW-0813">Transport</keyword>
<evidence type="ECO:0000256" key="9">
    <source>
        <dbReference type="ARBA" id="ARBA00023136"/>
    </source>
</evidence>
<dbReference type="Proteomes" id="UP000092634">
    <property type="component" value="Unassembled WGS sequence"/>
</dbReference>
<comment type="similarity">
    <text evidence="2 10">Belongs to the GSP K family.</text>
</comment>
<protein>
    <recommendedName>
        <fullName evidence="10">Type II secretion system protein K</fullName>
    </recommendedName>
</protein>
<sequence>MKRFSCPPRQRGVAVITALLLTALAITVVASLFWQQQVQVRSMENQRLRLQTQWAMRGMVDFARFWLRQDNPTLTAADGVWATPIEEARLDDYVDREKVDTEKFDATVSGRALDAQARFNITNLVAATGGINPKQVLAYQRLLSNMKLDSSLAQATADAVLRAQPKPRTADSDSDGKTAAAPPASGGSSEPVAFTQVEDLLSVPGYTPQMIEQLRDVVIILPEITGVNVNTAPAEVLAAVTMMSLSEASALTLSNPRKKFVDLANFKNNIDSKQVIEDVELDVKSRYFLTVIRVRLDRAALDAVALINRKTDPQRTTSLVWLREN</sequence>
<dbReference type="Gene3D" id="1.10.40.60">
    <property type="entry name" value="EpsJ-like"/>
    <property type="match status" value="2"/>
</dbReference>
<evidence type="ECO:0000256" key="12">
    <source>
        <dbReference type="SAM" id="Phobius"/>
    </source>
</evidence>
<keyword evidence="4 10" id="KW-1003">Cell membrane</keyword>
<evidence type="ECO:0000256" key="3">
    <source>
        <dbReference type="ARBA" id="ARBA00022448"/>
    </source>
</evidence>
<evidence type="ECO:0000259" key="13">
    <source>
        <dbReference type="Pfam" id="PF03934"/>
    </source>
</evidence>
<evidence type="ECO:0000313" key="15">
    <source>
        <dbReference type="EMBL" id="OFJ48750.1"/>
    </source>
</evidence>
<feature type="domain" description="T2SS protein K second SAM-like" evidence="13">
    <location>
        <begin position="227"/>
        <end position="275"/>
    </location>
</feature>
<keyword evidence="9 10" id="KW-0472">Membrane</keyword>
<evidence type="ECO:0000256" key="10">
    <source>
        <dbReference type="PIRNR" id="PIRNR002786"/>
    </source>
</evidence>
<evidence type="ECO:0000313" key="16">
    <source>
        <dbReference type="Proteomes" id="UP000092634"/>
    </source>
</evidence>
<dbReference type="Gene3D" id="3.30.1300.30">
    <property type="entry name" value="GSPII I/J protein-like"/>
    <property type="match status" value="1"/>
</dbReference>
<comment type="caution">
    <text evidence="15">The sequence shown here is derived from an EMBL/GenBank/DDBJ whole genome shotgun (WGS) entry which is preliminary data.</text>
</comment>
<accession>A0A1E8PSA6</accession>
<organism evidence="15 16">
    <name type="scientific">Janthinobacterium lividum</name>
    <dbReference type="NCBI Taxonomy" id="29581"/>
    <lineage>
        <taxon>Bacteria</taxon>
        <taxon>Pseudomonadati</taxon>
        <taxon>Pseudomonadota</taxon>
        <taxon>Betaproteobacteria</taxon>
        <taxon>Burkholderiales</taxon>
        <taxon>Oxalobacteraceae</taxon>
        <taxon>Janthinobacterium</taxon>
    </lineage>
</organism>
<evidence type="ECO:0000256" key="11">
    <source>
        <dbReference type="SAM" id="MobiDB-lite"/>
    </source>
</evidence>
<keyword evidence="5 10" id="KW-0997">Cell inner membrane</keyword>
<reference evidence="15 16" key="1">
    <citation type="submission" date="2016-10" db="EMBL/GenBank/DDBJ databases">
        <title>Updated version of Genome Assembly of Janthinobacterium lividum ERGS5:01.</title>
        <authorList>
            <person name="Kumar R."/>
            <person name="Acharya V."/>
            <person name="Singh D."/>
        </authorList>
    </citation>
    <scope>NUCLEOTIDE SEQUENCE [LARGE SCALE GENOMIC DNA]</scope>
    <source>
        <strain evidence="15 16">ERGS5:01</strain>
    </source>
</reference>
<feature type="domain" description="T2SS protein K first SAM-like" evidence="14">
    <location>
        <begin position="117"/>
        <end position="223"/>
    </location>
</feature>
<comment type="subcellular location">
    <subcellularLocation>
        <location evidence="1 10">Cell inner membrane</location>
    </subcellularLocation>
</comment>
<gene>
    <name evidence="15" type="ORF">BA896_007300</name>
</gene>
<dbReference type="InterPro" id="IPR049031">
    <property type="entry name" value="T2SSK_SAM-like_1st"/>
</dbReference>
<evidence type="ECO:0000256" key="5">
    <source>
        <dbReference type="ARBA" id="ARBA00022519"/>
    </source>
</evidence>
<name>A0A1E8PSA6_9BURK</name>
<dbReference type="InterPro" id="IPR049179">
    <property type="entry name" value="T2SSK_SAM-like_2nd"/>
</dbReference>
<dbReference type="EMBL" id="MAQB02000001">
    <property type="protein sequence ID" value="OFJ48750.1"/>
    <property type="molecule type" value="Genomic_DNA"/>
</dbReference>
<keyword evidence="7" id="KW-0653">Protein transport</keyword>
<keyword evidence="8 12" id="KW-1133">Transmembrane helix</keyword>
<feature type="compositionally biased region" description="Low complexity" evidence="11">
    <location>
        <begin position="179"/>
        <end position="189"/>
    </location>
</feature>
<evidence type="ECO:0000256" key="4">
    <source>
        <dbReference type="ARBA" id="ARBA00022475"/>
    </source>
</evidence>
<evidence type="ECO:0000259" key="14">
    <source>
        <dbReference type="Pfam" id="PF21687"/>
    </source>
</evidence>
<dbReference type="PIRSF" id="PIRSF002786">
    <property type="entry name" value="XcpX"/>
    <property type="match status" value="1"/>
</dbReference>
<dbReference type="AlphaFoldDB" id="A0A1E8PSA6"/>
<dbReference type="Pfam" id="PF21687">
    <property type="entry name" value="T2SSK_1st"/>
    <property type="match status" value="1"/>
</dbReference>
<dbReference type="PANTHER" id="PTHR38831">
    <property type="entry name" value="TYPE II SECRETION SYSTEM PROTEIN K"/>
    <property type="match status" value="1"/>
</dbReference>
<evidence type="ECO:0000256" key="8">
    <source>
        <dbReference type="ARBA" id="ARBA00022989"/>
    </source>
</evidence>
<keyword evidence="6 12" id="KW-0812">Transmembrane</keyword>
<dbReference type="GO" id="GO:0009306">
    <property type="term" value="P:protein secretion"/>
    <property type="evidence" value="ECO:0007669"/>
    <property type="project" value="InterPro"/>
</dbReference>
<feature type="region of interest" description="Disordered" evidence="11">
    <location>
        <begin position="164"/>
        <end position="191"/>
    </location>
</feature>
<evidence type="ECO:0000256" key="6">
    <source>
        <dbReference type="ARBA" id="ARBA00022692"/>
    </source>
</evidence>
<dbReference type="Pfam" id="PF03934">
    <property type="entry name" value="T2SSK"/>
    <property type="match status" value="1"/>
</dbReference>
<evidence type="ECO:0000256" key="1">
    <source>
        <dbReference type="ARBA" id="ARBA00004533"/>
    </source>
</evidence>
<feature type="transmembrane region" description="Helical" evidence="12">
    <location>
        <begin position="12"/>
        <end position="34"/>
    </location>
</feature>
<evidence type="ECO:0000256" key="2">
    <source>
        <dbReference type="ARBA" id="ARBA00007246"/>
    </source>
</evidence>
<dbReference type="PANTHER" id="PTHR38831:SF1">
    <property type="entry name" value="TYPE II SECRETION SYSTEM PROTEIN K-RELATED"/>
    <property type="match status" value="1"/>
</dbReference>
<dbReference type="GO" id="GO:0005886">
    <property type="term" value="C:plasma membrane"/>
    <property type="evidence" value="ECO:0007669"/>
    <property type="project" value="UniProtKB-SubCell"/>
</dbReference>
<dbReference type="NCBIfam" id="NF037980">
    <property type="entry name" value="T2SS_GspK"/>
    <property type="match status" value="1"/>
</dbReference>
<proteinExistence type="inferred from homology"/>
<dbReference type="SUPFAM" id="SSF158544">
    <property type="entry name" value="GspK insert domain-like"/>
    <property type="match status" value="1"/>
</dbReference>
<dbReference type="InterPro" id="IPR038072">
    <property type="entry name" value="GspK_central_sf"/>
</dbReference>
<evidence type="ECO:0000256" key="7">
    <source>
        <dbReference type="ARBA" id="ARBA00022927"/>
    </source>
</evidence>